<evidence type="ECO:0000313" key="6">
    <source>
        <dbReference type="Proteomes" id="UP001220610"/>
    </source>
</evidence>
<feature type="domain" description="Non-reducing end beta-L-arabinofuranosidase-like GH127 C-terminal" evidence="4">
    <location>
        <begin position="552"/>
        <end position="658"/>
    </location>
</feature>
<dbReference type="InterPro" id="IPR012878">
    <property type="entry name" value="Beta-AFase-like_GH127_cat"/>
</dbReference>
<feature type="chain" id="PRO_5042565586" evidence="1">
    <location>
        <begin position="19"/>
        <end position="670"/>
    </location>
</feature>
<dbReference type="Pfam" id="PF07944">
    <property type="entry name" value="Beta-AFase-like_GH127_cat"/>
    <property type="match status" value="1"/>
</dbReference>
<reference evidence="5" key="1">
    <citation type="submission" date="2023-03" db="EMBL/GenBank/DDBJ databases">
        <title>Andean soil-derived lignocellulolytic bacterial consortium as a source of novel taxa and putative plastic-active enzymes.</title>
        <authorList>
            <person name="Diaz-Garcia L."/>
            <person name="Chuvochina M."/>
            <person name="Feuerriegel G."/>
            <person name="Bunk B."/>
            <person name="Sproer C."/>
            <person name="Streit W.R."/>
            <person name="Rodriguez L.M."/>
            <person name="Overmann J."/>
            <person name="Jimenez D.J."/>
        </authorList>
    </citation>
    <scope>NUCLEOTIDE SEQUENCE</scope>
    <source>
        <strain evidence="5">MAG 7</strain>
    </source>
</reference>
<name>A0AAJ5WV87_9BACT</name>
<dbReference type="InterPro" id="IPR012341">
    <property type="entry name" value="6hp_glycosidase-like_sf"/>
</dbReference>
<gene>
    <name evidence="5" type="ORF">P0Y53_21260</name>
</gene>
<dbReference type="GO" id="GO:0016787">
    <property type="term" value="F:hydrolase activity"/>
    <property type="evidence" value="ECO:0007669"/>
    <property type="project" value="UniProtKB-KW"/>
</dbReference>
<evidence type="ECO:0000259" key="4">
    <source>
        <dbReference type="Pfam" id="PF20737"/>
    </source>
</evidence>
<evidence type="ECO:0000313" key="5">
    <source>
        <dbReference type="EMBL" id="WEK35025.1"/>
    </source>
</evidence>
<dbReference type="SUPFAM" id="SSF48208">
    <property type="entry name" value="Six-hairpin glycosidases"/>
    <property type="match status" value="1"/>
</dbReference>
<dbReference type="Pfam" id="PF20736">
    <property type="entry name" value="Glyco_hydro127M"/>
    <property type="match status" value="1"/>
</dbReference>
<dbReference type="InterPro" id="IPR049174">
    <property type="entry name" value="Beta-AFase-like"/>
</dbReference>
<organism evidence="5 6">
    <name type="scientific">Candidatus Pseudobacter hemicellulosilyticus</name>
    <dbReference type="NCBI Taxonomy" id="3121375"/>
    <lineage>
        <taxon>Bacteria</taxon>
        <taxon>Pseudomonadati</taxon>
        <taxon>Bacteroidota</taxon>
        <taxon>Chitinophagia</taxon>
        <taxon>Chitinophagales</taxon>
        <taxon>Chitinophagaceae</taxon>
        <taxon>Pseudobacter</taxon>
    </lineage>
</organism>
<feature type="domain" description="Non-reducing end beta-L-arabinofuranosidase-like GH127 catalytic" evidence="2">
    <location>
        <begin position="32"/>
        <end position="427"/>
    </location>
</feature>
<evidence type="ECO:0000256" key="1">
    <source>
        <dbReference type="SAM" id="SignalP"/>
    </source>
</evidence>
<feature type="signal peptide" evidence="1">
    <location>
        <begin position="1"/>
        <end position="18"/>
    </location>
</feature>
<accession>A0AAJ5WV87</accession>
<evidence type="ECO:0000259" key="3">
    <source>
        <dbReference type="Pfam" id="PF20736"/>
    </source>
</evidence>
<keyword evidence="5" id="KW-0378">Hydrolase</keyword>
<dbReference type="Gene3D" id="1.50.10.10">
    <property type="match status" value="1"/>
</dbReference>
<dbReference type="InterPro" id="IPR049049">
    <property type="entry name" value="Beta-AFase-like_GH127_C"/>
</dbReference>
<evidence type="ECO:0000259" key="2">
    <source>
        <dbReference type="Pfam" id="PF07944"/>
    </source>
</evidence>
<proteinExistence type="predicted"/>
<dbReference type="InterPro" id="IPR008928">
    <property type="entry name" value="6-hairpin_glycosidase_sf"/>
</dbReference>
<dbReference type="PANTHER" id="PTHR43465">
    <property type="entry name" value="DUF1680 DOMAIN PROTEIN (AFU_ORTHOLOGUE AFUA_1G08910)"/>
    <property type="match status" value="1"/>
</dbReference>
<dbReference type="GO" id="GO:0005975">
    <property type="term" value="P:carbohydrate metabolic process"/>
    <property type="evidence" value="ECO:0007669"/>
    <property type="project" value="InterPro"/>
</dbReference>
<dbReference type="EMBL" id="CP119311">
    <property type="protein sequence ID" value="WEK35025.1"/>
    <property type="molecule type" value="Genomic_DNA"/>
</dbReference>
<dbReference type="Pfam" id="PF20737">
    <property type="entry name" value="Glyco_hydro127C"/>
    <property type="match status" value="1"/>
</dbReference>
<sequence length="670" mass="74667">MKKLLPALAMLTALATEAQQKDYPIQAVNFTAVKLTDSFWLPRIKLNYTATIPASFERCESTGRVKNFEMAAARSGKFCTTFPFDDTDIYKTIEGASFSLSLFPDPKLSVYMDSLIEKVRKAQEPDGYLYTARTIDPAHPQEWAGPERWVKERELSHELYNSGHLYEAAAAHYLATGKRNLLDIALKNADLVVSVFGPNKRHVAPGHQVVEIGLVKLYRITGKIEYLNTAKFFIDERGHYSGYDAKNKDPWKNGAYWQDHIPVVQQTEGLGHAVRAGYLYAAMADVAALTGDQDYLKAIDSIWNNIIGKKVYVQGGFGAVPSGERFGDNYELPNGTAYNETCAAIAQIFWNQRMFQLHGQSKYIDVLEKILYNGFISGLGLDGKSFFYTNAMEIRNGFHHHSQERQRSGWFECSCCPTNIVRLLPAIPGYVYAQKDDQLYANLFINGQAAITIKGKPVSITQENNYPWEGQLRFLVNPRSPLDFTFRLRLPGWAQGTAIPSDLYHFTQSGASPITITVNGQPVPYSVQDGYALLTRKWKKGDIVEMQLPMAVQTVKALEAVKADTGRVALQRGPLVYCGEWADNQGQVSNILLPAGTQFNPSYKPGLLHGVTVLEATVPVVQIGADGLSVSTRQQPFTAIPYYAWANRGLGEMSVWFPQKLAALELVPAK</sequence>
<protein>
    <submittedName>
        <fullName evidence="5">Glycoside hydrolase family 127 protein</fullName>
    </submittedName>
</protein>
<dbReference type="AlphaFoldDB" id="A0AAJ5WV87"/>
<dbReference type="InterPro" id="IPR049046">
    <property type="entry name" value="Beta-AFase-like_GH127_middle"/>
</dbReference>
<dbReference type="Proteomes" id="UP001220610">
    <property type="component" value="Chromosome"/>
</dbReference>
<keyword evidence="1" id="KW-0732">Signal</keyword>
<feature type="domain" description="Non-reducing end beta-L-arabinofuranosidase-like GH127 middle" evidence="3">
    <location>
        <begin position="438"/>
        <end position="550"/>
    </location>
</feature>
<dbReference type="PANTHER" id="PTHR43465:SF2">
    <property type="entry name" value="DUF1680 DOMAIN PROTEIN (AFU_ORTHOLOGUE AFUA_1G08910)"/>
    <property type="match status" value="1"/>
</dbReference>